<evidence type="ECO:0008006" key="3">
    <source>
        <dbReference type="Google" id="ProtNLM"/>
    </source>
</evidence>
<dbReference type="InterPro" id="IPR005624">
    <property type="entry name" value="PduO/GlcC-like"/>
</dbReference>
<organism evidence="1 2">
    <name type="scientific">Pseudomonas fluorescens</name>
    <dbReference type="NCBI Taxonomy" id="294"/>
    <lineage>
        <taxon>Bacteria</taxon>
        <taxon>Pseudomonadati</taxon>
        <taxon>Pseudomonadota</taxon>
        <taxon>Gammaproteobacteria</taxon>
        <taxon>Pseudomonadales</taxon>
        <taxon>Pseudomonadaceae</taxon>
        <taxon>Pseudomonas</taxon>
    </lineage>
</organism>
<proteinExistence type="predicted"/>
<evidence type="ECO:0000313" key="1">
    <source>
        <dbReference type="EMBL" id="VVO30776.1"/>
    </source>
</evidence>
<dbReference type="InterPro" id="IPR038084">
    <property type="entry name" value="PduO/GlcC-like_sf"/>
</dbReference>
<dbReference type="SUPFAM" id="SSF143744">
    <property type="entry name" value="GlcG-like"/>
    <property type="match status" value="1"/>
</dbReference>
<protein>
    <recommendedName>
        <fullName evidence="3">Heme-binding protein</fullName>
    </recommendedName>
</protein>
<accession>A0A5E7EVF7</accession>
<evidence type="ECO:0000313" key="2">
    <source>
        <dbReference type="Proteomes" id="UP000337909"/>
    </source>
</evidence>
<dbReference type="Gene3D" id="3.30.450.150">
    <property type="entry name" value="Haem-degrading domain"/>
    <property type="match status" value="1"/>
</dbReference>
<dbReference type="Pfam" id="PF03928">
    <property type="entry name" value="HbpS-like"/>
    <property type="match status" value="1"/>
</dbReference>
<dbReference type="PANTHER" id="PTHR34309">
    <property type="entry name" value="SLR1406 PROTEIN"/>
    <property type="match status" value="1"/>
</dbReference>
<dbReference type="InterPro" id="IPR052517">
    <property type="entry name" value="GlcG_carb_metab_protein"/>
</dbReference>
<dbReference type="EMBL" id="CABVHQ010000070">
    <property type="protein sequence ID" value="VVO30776.1"/>
    <property type="molecule type" value="Genomic_DNA"/>
</dbReference>
<name>A0A5E7EVF7_PSEFL</name>
<gene>
    <name evidence="1" type="ORF">PS691_04923</name>
</gene>
<dbReference type="RefSeq" id="WP_150644749.1">
    <property type="nucleotide sequence ID" value="NZ_CABVHQ010000070.1"/>
</dbReference>
<dbReference type="PANTHER" id="PTHR34309:SF10">
    <property type="entry name" value="SLR1406 PROTEIN"/>
    <property type="match status" value="1"/>
</dbReference>
<sequence length="147" mass="15142">MSEPIGTSNLLGDPLSLEAAHAAIHAALDYAGRKRLRVSIAVVDAGGYLIAFARIPGTPLHSIDIAQDKAMTAVSFGMPTSTVGELINNATDAVRMSLMLRPRMVPLGGAFPLMVGERLVGAIGVSGASEEQDIECAVAGCRAIGAQ</sequence>
<dbReference type="OrthoDB" id="1684899at2"/>
<dbReference type="Proteomes" id="UP000337909">
    <property type="component" value="Unassembled WGS sequence"/>
</dbReference>
<dbReference type="AlphaFoldDB" id="A0A5E7EVF7"/>
<reference evidence="1 2" key="1">
    <citation type="submission" date="2019-09" db="EMBL/GenBank/DDBJ databases">
        <authorList>
            <person name="Chandra G."/>
            <person name="Truman W A."/>
        </authorList>
    </citation>
    <scope>NUCLEOTIDE SEQUENCE [LARGE SCALE GENOMIC DNA]</scope>
    <source>
        <strain evidence="1">PS691</strain>
    </source>
</reference>